<evidence type="ECO:0000313" key="1">
    <source>
        <dbReference type="EnsemblPlants" id="AET4Gv20649500.1"/>
    </source>
</evidence>
<reference evidence="2" key="2">
    <citation type="journal article" date="2017" name="Nat. Plants">
        <title>The Aegilops tauschii genome reveals multiple impacts of transposons.</title>
        <authorList>
            <person name="Zhao G."/>
            <person name="Zou C."/>
            <person name="Li K."/>
            <person name="Wang K."/>
            <person name="Li T."/>
            <person name="Gao L."/>
            <person name="Zhang X."/>
            <person name="Wang H."/>
            <person name="Yang Z."/>
            <person name="Liu X."/>
            <person name="Jiang W."/>
            <person name="Mao L."/>
            <person name="Kong X."/>
            <person name="Jiao Y."/>
            <person name="Jia J."/>
        </authorList>
    </citation>
    <scope>NUCLEOTIDE SEQUENCE [LARGE SCALE GENOMIC DNA]</scope>
    <source>
        <strain evidence="2">cv. AL8/78</strain>
    </source>
</reference>
<dbReference type="Gramene" id="AET4Gv20649500.1">
    <property type="protein sequence ID" value="AET4Gv20649500.1"/>
    <property type="gene ID" value="AET4Gv20649500"/>
</dbReference>
<accession>A0A453IR88</accession>
<reference evidence="2" key="1">
    <citation type="journal article" date="2014" name="Science">
        <title>Ancient hybridizations among the ancestral genomes of bread wheat.</title>
        <authorList>
            <consortium name="International Wheat Genome Sequencing Consortium,"/>
            <person name="Marcussen T."/>
            <person name="Sandve S.R."/>
            <person name="Heier L."/>
            <person name="Spannagl M."/>
            <person name="Pfeifer M."/>
            <person name="Jakobsen K.S."/>
            <person name="Wulff B.B."/>
            <person name="Steuernagel B."/>
            <person name="Mayer K.F."/>
            <person name="Olsen O.A."/>
        </authorList>
    </citation>
    <scope>NUCLEOTIDE SEQUENCE [LARGE SCALE GENOMIC DNA]</scope>
    <source>
        <strain evidence="2">cv. AL8/78</strain>
    </source>
</reference>
<reference evidence="1" key="5">
    <citation type="journal article" date="2021" name="G3 (Bethesda)">
        <title>Aegilops tauschii genome assembly Aet v5.0 features greater sequence contiguity and improved annotation.</title>
        <authorList>
            <person name="Wang L."/>
            <person name="Zhu T."/>
            <person name="Rodriguez J.C."/>
            <person name="Deal K.R."/>
            <person name="Dubcovsky J."/>
            <person name="McGuire P.E."/>
            <person name="Lux T."/>
            <person name="Spannagl M."/>
            <person name="Mayer K.F.X."/>
            <person name="Baldrich P."/>
            <person name="Meyers B.C."/>
            <person name="Huo N."/>
            <person name="Gu Y.Q."/>
            <person name="Zhou H."/>
            <person name="Devos K.M."/>
            <person name="Bennetzen J.L."/>
            <person name="Unver T."/>
            <person name="Budak H."/>
            <person name="Gulick P.J."/>
            <person name="Galiba G."/>
            <person name="Kalapos B."/>
            <person name="Nelson D.R."/>
            <person name="Li P."/>
            <person name="You F.M."/>
            <person name="Luo M.C."/>
            <person name="Dvorak J."/>
        </authorList>
    </citation>
    <scope>NUCLEOTIDE SEQUENCE [LARGE SCALE GENOMIC DNA]</scope>
    <source>
        <strain evidence="1">cv. AL8/78</strain>
    </source>
</reference>
<sequence>RRLGRLLQVPRGHEPEEALPWSQGRRVPERLNKNCSSHLARSLLHPFPAYRCTNNGGHPSCVALFSLL</sequence>
<dbReference type="AlphaFoldDB" id="A0A453IR88"/>
<proteinExistence type="predicted"/>
<evidence type="ECO:0000313" key="2">
    <source>
        <dbReference type="Proteomes" id="UP000015105"/>
    </source>
</evidence>
<name>A0A453IR88_AEGTS</name>
<keyword evidence="2" id="KW-1185">Reference proteome</keyword>
<reference evidence="1" key="3">
    <citation type="journal article" date="2017" name="Nature">
        <title>Genome sequence of the progenitor of the wheat D genome Aegilops tauschii.</title>
        <authorList>
            <person name="Luo M.C."/>
            <person name="Gu Y.Q."/>
            <person name="Puiu D."/>
            <person name="Wang H."/>
            <person name="Twardziok S.O."/>
            <person name="Deal K.R."/>
            <person name="Huo N."/>
            <person name="Zhu T."/>
            <person name="Wang L."/>
            <person name="Wang Y."/>
            <person name="McGuire P.E."/>
            <person name="Liu S."/>
            <person name="Long H."/>
            <person name="Ramasamy R.K."/>
            <person name="Rodriguez J.C."/>
            <person name="Van S.L."/>
            <person name="Yuan L."/>
            <person name="Wang Z."/>
            <person name="Xia Z."/>
            <person name="Xiao L."/>
            <person name="Anderson O.D."/>
            <person name="Ouyang S."/>
            <person name="Liang Y."/>
            <person name="Zimin A.V."/>
            <person name="Pertea G."/>
            <person name="Qi P."/>
            <person name="Bennetzen J.L."/>
            <person name="Dai X."/>
            <person name="Dawson M.W."/>
            <person name="Muller H.G."/>
            <person name="Kugler K."/>
            <person name="Rivarola-Duarte L."/>
            <person name="Spannagl M."/>
            <person name="Mayer K.F.X."/>
            <person name="Lu F.H."/>
            <person name="Bevan M.W."/>
            <person name="Leroy P."/>
            <person name="Li P."/>
            <person name="You F.M."/>
            <person name="Sun Q."/>
            <person name="Liu Z."/>
            <person name="Lyons E."/>
            <person name="Wicker T."/>
            <person name="Salzberg S.L."/>
            <person name="Devos K.M."/>
            <person name="Dvorak J."/>
        </authorList>
    </citation>
    <scope>NUCLEOTIDE SEQUENCE [LARGE SCALE GENOMIC DNA]</scope>
    <source>
        <strain evidence="1">cv. AL8/78</strain>
    </source>
</reference>
<reference evidence="1" key="4">
    <citation type="submission" date="2019-03" db="UniProtKB">
        <authorList>
            <consortium name="EnsemblPlants"/>
        </authorList>
    </citation>
    <scope>IDENTIFICATION</scope>
</reference>
<organism evidence="1 2">
    <name type="scientific">Aegilops tauschii subsp. strangulata</name>
    <name type="common">Goatgrass</name>
    <dbReference type="NCBI Taxonomy" id="200361"/>
    <lineage>
        <taxon>Eukaryota</taxon>
        <taxon>Viridiplantae</taxon>
        <taxon>Streptophyta</taxon>
        <taxon>Embryophyta</taxon>
        <taxon>Tracheophyta</taxon>
        <taxon>Spermatophyta</taxon>
        <taxon>Magnoliopsida</taxon>
        <taxon>Liliopsida</taxon>
        <taxon>Poales</taxon>
        <taxon>Poaceae</taxon>
        <taxon>BOP clade</taxon>
        <taxon>Pooideae</taxon>
        <taxon>Triticodae</taxon>
        <taxon>Triticeae</taxon>
        <taxon>Triticinae</taxon>
        <taxon>Aegilops</taxon>
    </lineage>
</organism>
<protein>
    <submittedName>
        <fullName evidence="1">Uncharacterized protein</fullName>
    </submittedName>
</protein>
<dbReference type="EnsemblPlants" id="AET4Gv20649500.1">
    <property type="protein sequence ID" value="AET4Gv20649500.1"/>
    <property type="gene ID" value="AET4Gv20649500"/>
</dbReference>
<dbReference type="Proteomes" id="UP000015105">
    <property type="component" value="Chromosome 4D"/>
</dbReference>